<evidence type="ECO:0000313" key="3">
    <source>
        <dbReference type="Proteomes" id="UP001162029"/>
    </source>
</evidence>
<proteinExistence type="predicted"/>
<organism evidence="2 3">
    <name type="scientific">Peronospora destructor</name>
    <dbReference type="NCBI Taxonomy" id="86335"/>
    <lineage>
        <taxon>Eukaryota</taxon>
        <taxon>Sar</taxon>
        <taxon>Stramenopiles</taxon>
        <taxon>Oomycota</taxon>
        <taxon>Peronosporomycetes</taxon>
        <taxon>Peronosporales</taxon>
        <taxon>Peronosporaceae</taxon>
        <taxon>Peronospora</taxon>
    </lineage>
</organism>
<feature type="compositionally biased region" description="Basic and acidic residues" evidence="1">
    <location>
        <begin position="179"/>
        <end position="196"/>
    </location>
</feature>
<sequence>MDETGEWLVAECEAQSDRLHKAKDKKSHYKKACIHVQGELRRTLERLETLQVEHGQSQDALAAKCVECDRLHDTAVSDRDATLHQMRVKLSDLAFERDRVIQDHITLQDRMALLVTGEHLTSHAKSGSTARKPKPTKEQATPEPSGPSRKRPRDPVPSSALPVSKQAARSAASNTGPLHTRDPKVSRDLKESRDLKGFTTIRNPGKQKNII</sequence>
<dbReference type="Proteomes" id="UP001162029">
    <property type="component" value="Unassembled WGS sequence"/>
</dbReference>
<dbReference type="AlphaFoldDB" id="A0AAV0TL36"/>
<evidence type="ECO:0000256" key="1">
    <source>
        <dbReference type="SAM" id="MobiDB-lite"/>
    </source>
</evidence>
<name>A0AAV0TL36_9STRA</name>
<feature type="region of interest" description="Disordered" evidence="1">
    <location>
        <begin position="120"/>
        <end position="211"/>
    </location>
</feature>
<dbReference type="EMBL" id="CANTFM010000513">
    <property type="protein sequence ID" value="CAI5723672.1"/>
    <property type="molecule type" value="Genomic_DNA"/>
</dbReference>
<keyword evidence="3" id="KW-1185">Reference proteome</keyword>
<accession>A0AAV0TL36</accession>
<reference evidence="2" key="1">
    <citation type="submission" date="2022-12" db="EMBL/GenBank/DDBJ databases">
        <authorList>
            <person name="Webb A."/>
        </authorList>
    </citation>
    <scope>NUCLEOTIDE SEQUENCE</scope>
    <source>
        <strain evidence="2">Pd1</strain>
    </source>
</reference>
<gene>
    <name evidence="2" type="ORF">PDE001_LOCUS2960</name>
</gene>
<protein>
    <submittedName>
        <fullName evidence="2">Uncharacterized protein</fullName>
    </submittedName>
</protein>
<evidence type="ECO:0000313" key="2">
    <source>
        <dbReference type="EMBL" id="CAI5723672.1"/>
    </source>
</evidence>
<comment type="caution">
    <text evidence="2">The sequence shown here is derived from an EMBL/GenBank/DDBJ whole genome shotgun (WGS) entry which is preliminary data.</text>
</comment>